<feature type="non-terminal residue" evidence="2">
    <location>
        <position position="1"/>
    </location>
</feature>
<evidence type="ECO:0000256" key="1">
    <source>
        <dbReference type="SAM" id="MobiDB-lite"/>
    </source>
</evidence>
<dbReference type="AlphaFoldDB" id="A0A6J4MI96"/>
<accession>A0A6J4MI96</accession>
<protein>
    <submittedName>
        <fullName evidence="2">Uncharacterized protein</fullName>
    </submittedName>
</protein>
<organism evidence="2">
    <name type="scientific">uncultured Gemmatimonadota bacterium</name>
    <dbReference type="NCBI Taxonomy" id="203437"/>
    <lineage>
        <taxon>Bacteria</taxon>
        <taxon>Pseudomonadati</taxon>
        <taxon>Gemmatimonadota</taxon>
        <taxon>environmental samples</taxon>
    </lineage>
</organism>
<proteinExistence type="predicted"/>
<feature type="non-terminal residue" evidence="2">
    <location>
        <position position="103"/>
    </location>
</feature>
<name>A0A6J4MI96_9BACT</name>
<gene>
    <name evidence="2" type="ORF">AVDCRST_MAG68-4166</name>
</gene>
<evidence type="ECO:0000313" key="2">
    <source>
        <dbReference type="EMBL" id="CAA9358379.1"/>
    </source>
</evidence>
<sequence length="103" mass="10684">GRTRPPVPAGRRRSPPPAGRAGHGGRRVPEPGALPPGAQRARLQRAGRVRARPAAAAGGRARLRDRGAPRGAGGAAARAARPQPHTGYLPRLRGCGRVPQPLR</sequence>
<reference evidence="2" key="1">
    <citation type="submission" date="2020-02" db="EMBL/GenBank/DDBJ databases">
        <authorList>
            <person name="Meier V. D."/>
        </authorList>
    </citation>
    <scope>NUCLEOTIDE SEQUENCE</scope>
    <source>
        <strain evidence="2">AVDCRST_MAG68</strain>
    </source>
</reference>
<feature type="region of interest" description="Disordered" evidence="1">
    <location>
        <begin position="1"/>
        <end position="103"/>
    </location>
</feature>
<feature type="compositionally biased region" description="Basic residues" evidence="1">
    <location>
        <begin position="42"/>
        <end position="51"/>
    </location>
</feature>
<dbReference type="EMBL" id="CADCTW010000194">
    <property type="protein sequence ID" value="CAA9358379.1"/>
    <property type="molecule type" value="Genomic_DNA"/>
</dbReference>